<feature type="transmembrane region" description="Helical" evidence="1">
    <location>
        <begin position="115"/>
        <end position="134"/>
    </location>
</feature>
<keyword evidence="1" id="KW-0472">Membrane</keyword>
<gene>
    <name evidence="2" type="ORF">ACKW6Q_02970</name>
</gene>
<feature type="transmembrane region" description="Helical" evidence="1">
    <location>
        <begin position="154"/>
        <end position="173"/>
    </location>
</feature>
<name>A0ABW9JY52_9FLAO</name>
<keyword evidence="1" id="KW-1133">Transmembrane helix</keyword>
<proteinExistence type="predicted"/>
<comment type="caution">
    <text evidence="2">The sequence shown here is derived from an EMBL/GenBank/DDBJ whole genome shotgun (WGS) entry which is preliminary data.</text>
</comment>
<organism evidence="2 3">
    <name type="scientific">Chryseobacterium kwangjuense</name>
    <dbReference type="NCBI Taxonomy" id="267125"/>
    <lineage>
        <taxon>Bacteria</taxon>
        <taxon>Pseudomonadati</taxon>
        <taxon>Bacteroidota</taxon>
        <taxon>Flavobacteriia</taxon>
        <taxon>Flavobacteriales</taxon>
        <taxon>Weeksellaceae</taxon>
        <taxon>Chryseobacterium group</taxon>
        <taxon>Chryseobacterium</taxon>
    </lineage>
</organism>
<keyword evidence="1" id="KW-0812">Transmembrane</keyword>
<protein>
    <recommendedName>
        <fullName evidence="4">J domain-containing protein</fullName>
    </recommendedName>
</protein>
<accession>A0ABW9JY52</accession>
<evidence type="ECO:0000256" key="1">
    <source>
        <dbReference type="SAM" id="Phobius"/>
    </source>
</evidence>
<dbReference type="RefSeq" id="WP_409355665.1">
    <property type="nucleotide sequence ID" value="NZ_JBJXVJ010000001.1"/>
</dbReference>
<evidence type="ECO:0008006" key="4">
    <source>
        <dbReference type="Google" id="ProtNLM"/>
    </source>
</evidence>
<evidence type="ECO:0000313" key="2">
    <source>
        <dbReference type="EMBL" id="MFN1215928.1"/>
    </source>
</evidence>
<keyword evidence="3" id="KW-1185">Reference proteome</keyword>
<dbReference type="EMBL" id="JBJXVJ010000001">
    <property type="protein sequence ID" value="MFN1215928.1"/>
    <property type="molecule type" value="Genomic_DNA"/>
</dbReference>
<reference evidence="2 3" key="1">
    <citation type="submission" date="2024-12" db="EMBL/GenBank/DDBJ databases">
        <title>Draft genome sequence of Chryseobacterium kwangjuense AG447.</title>
        <authorList>
            <person name="Cheptsov V.S."/>
            <person name="Belov A."/>
            <person name="Zavarzina A.G."/>
        </authorList>
    </citation>
    <scope>NUCLEOTIDE SEQUENCE [LARGE SCALE GENOMIC DNA]</scope>
    <source>
        <strain evidence="2 3">AG447</strain>
    </source>
</reference>
<evidence type="ECO:0000313" key="3">
    <source>
        <dbReference type="Proteomes" id="UP001634154"/>
    </source>
</evidence>
<sequence>MYTSLQQIKEEFNIVSDEIEIIRDKINQIRIENHPDKNKGAFIDDISKQKYLNANNAIHYLEKIKTNQNLIVVEKMTDLIKTVTDLIPNTKNETLNNNLTQNINSSLSNLYTKGLFPKISFSSITAVVTFFFLFPNQIKDNPILDHYIDTKSPLLLSIWISLLIFSSFFWLFISGREERAKQLLSNLKIESVQNKIFEDFIQFHQNDYFSKDDLSHYIHYNLKYNKRQPQSSFLFPANSNIINGEIAQNICEIIINRALKNEVIDKVEIQNLSEKFQLKKYR</sequence>
<dbReference type="Proteomes" id="UP001634154">
    <property type="component" value="Unassembled WGS sequence"/>
</dbReference>